<gene>
    <name evidence="1" type="ORF">MVES_001236</name>
</gene>
<organism evidence="1 2">
    <name type="scientific">Malassezia vespertilionis</name>
    <dbReference type="NCBI Taxonomy" id="2020962"/>
    <lineage>
        <taxon>Eukaryota</taxon>
        <taxon>Fungi</taxon>
        <taxon>Dikarya</taxon>
        <taxon>Basidiomycota</taxon>
        <taxon>Ustilaginomycotina</taxon>
        <taxon>Malasseziomycetes</taxon>
        <taxon>Malasseziales</taxon>
        <taxon>Malasseziaceae</taxon>
        <taxon>Malassezia</taxon>
    </lineage>
</organism>
<dbReference type="EMBL" id="KZ454988">
    <property type="protein sequence ID" value="PKI85016.1"/>
    <property type="molecule type" value="Genomic_DNA"/>
</dbReference>
<name>A0A2N1JES2_9BASI</name>
<proteinExistence type="predicted"/>
<dbReference type="OrthoDB" id="2125027at2759"/>
<dbReference type="Proteomes" id="UP000232875">
    <property type="component" value="Unassembled WGS sequence"/>
</dbReference>
<dbReference type="AlphaFoldDB" id="A0A2N1JES2"/>
<sequence length="68" mass="7624">MSPTPHEEKRHEQLIKEAKEAYAKTKSVGMTRTPGMFTGASALTTAVISDPEDPNFDLEKLVNYWAKE</sequence>
<evidence type="ECO:0000313" key="1">
    <source>
        <dbReference type="EMBL" id="PKI85016.1"/>
    </source>
</evidence>
<protein>
    <submittedName>
        <fullName evidence="1">Uncharacterized protein</fullName>
    </submittedName>
</protein>
<evidence type="ECO:0000313" key="2">
    <source>
        <dbReference type="Proteomes" id="UP000232875"/>
    </source>
</evidence>
<accession>A0A2N1JES2</accession>
<reference evidence="1 2" key="1">
    <citation type="submission" date="2017-10" db="EMBL/GenBank/DDBJ databases">
        <title>A novel species of cold-tolerant Malassezia isolated from bats.</title>
        <authorList>
            <person name="Lorch J.M."/>
            <person name="Palmer J.M."/>
            <person name="Vanderwolf K.J."/>
            <person name="Schmidt K.Z."/>
            <person name="Verant M.L."/>
            <person name="Weller T.J."/>
            <person name="Blehert D.S."/>
        </authorList>
    </citation>
    <scope>NUCLEOTIDE SEQUENCE [LARGE SCALE GENOMIC DNA]</scope>
    <source>
        <strain evidence="1 2">NWHC:44797-103</strain>
    </source>
</reference>
<keyword evidence="2" id="KW-1185">Reference proteome</keyword>